<name>A0ABV1F9T2_9FIRM</name>
<reference evidence="1 2" key="1">
    <citation type="submission" date="2024-03" db="EMBL/GenBank/DDBJ databases">
        <title>Human intestinal bacterial collection.</title>
        <authorList>
            <person name="Pauvert C."/>
            <person name="Hitch T.C.A."/>
            <person name="Clavel T."/>
        </authorList>
    </citation>
    <scope>NUCLEOTIDE SEQUENCE [LARGE SCALE GENOMIC DNA]</scope>
    <source>
        <strain evidence="1 2">CLA-JM-H38</strain>
    </source>
</reference>
<dbReference type="Proteomes" id="UP001490816">
    <property type="component" value="Unassembled WGS sequence"/>
</dbReference>
<comment type="caution">
    <text evidence="1">The sequence shown here is derived from an EMBL/GenBank/DDBJ whole genome shotgun (WGS) entry which is preliminary data.</text>
</comment>
<dbReference type="RefSeq" id="WP_367286079.1">
    <property type="nucleotide sequence ID" value="NZ_JBBMEZ010000017.1"/>
</dbReference>
<sequence length="96" mass="11112">LFMHTRIAGGCLYHASVALGKPINKKSQVSKRCLTFLFIWYNIIIEKEIPAISGFSTCWLETNRRSVEVRAVVSFLFMYVNKIITFCCQKFGNKER</sequence>
<keyword evidence="2" id="KW-1185">Reference proteome</keyword>
<protein>
    <submittedName>
        <fullName evidence="1">Uncharacterized protein</fullName>
    </submittedName>
</protein>
<evidence type="ECO:0000313" key="1">
    <source>
        <dbReference type="EMBL" id="MEQ2470128.1"/>
    </source>
</evidence>
<evidence type="ECO:0000313" key="2">
    <source>
        <dbReference type="Proteomes" id="UP001490816"/>
    </source>
</evidence>
<gene>
    <name evidence="1" type="ORF">WMO39_07295</name>
</gene>
<organism evidence="1 2">
    <name type="scientific">Ruminococcoides intestinale</name>
    <dbReference type="NCBI Taxonomy" id="3133162"/>
    <lineage>
        <taxon>Bacteria</taxon>
        <taxon>Bacillati</taxon>
        <taxon>Bacillota</taxon>
        <taxon>Clostridia</taxon>
        <taxon>Eubacteriales</taxon>
        <taxon>Oscillospiraceae</taxon>
        <taxon>Ruminococcoides</taxon>
    </lineage>
</organism>
<dbReference type="EMBL" id="JBBMEZ010000017">
    <property type="protein sequence ID" value="MEQ2470128.1"/>
    <property type="molecule type" value="Genomic_DNA"/>
</dbReference>
<feature type="non-terminal residue" evidence="1">
    <location>
        <position position="1"/>
    </location>
</feature>
<proteinExistence type="predicted"/>
<accession>A0ABV1F9T2</accession>